<dbReference type="OrthoDB" id="8670144at2"/>
<dbReference type="InterPro" id="IPR037066">
    <property type="entry name" value="Plug_dom_sf"/>
</dbReference>
<evidence type="ECO:0000256" key="6">
    <source>
        <dbReference type="ARBA" id="ARBA00022692"/>
    </source>
</evidence>
<keyword evidence="16" id="KW-1185">Reference proteome</keyword>
<dbReference type="Proteomes" id="UP000325161">
    <property type="component" value="Chromosome"/>
</dbReference>
<dbReference type="GO" id="GO:0015344">
    <property type="term" value="F:siderophore uptake transmembrane transporter activity"/>
    <property type="evidence" value="ECO:0007669"/>
    <property type="project" value="TreeGrafter"/>
</dbReference>
<evidence type="ECO:0000256" key="3">
    <source>
        <dbReference type="ARBA" id="ARBA00022448"/>
    </source>
</evidence>
<reference evidence="15 16" key="1">
    <citation type="submission" date="2019-08" db="EMBL/GenBank/DDBJ databases">
        <title>Amphibian skin-associated Pigmentiphaga: genome sequence and occurrence across geography and hosts.</title>
        <authorList>
            <person name="Bletz M.C."/>
            <person name="Bunk B."/>
            <person name="Sproeer C."/>
            <person name="Biwer P."/>
            <person name="Reiter S."/>
            <person name="Rabemananjara F.C.E."/>
            <person name="Schulz S."/>
            <person name="Overmann J."/>
            <person name="Vences M."/>
        </authorList>
    </citation>
    <scope>NUCLEOTIDE SEQUENCE [LARGE SCALE GENOMIC DNA]</scope>
    <source>
        <strain evidence="15 16">Mada1488</strain>
    </source>
</reference>
<dbReference type="InterPro" id="IPR012910">
    <property type="entry name" value="Plug_dom"/>
</dbReference>
<evidence type="ECO:0000313" key="15">
    <source>
        <dbReference type="EMBL" id="QEI09091.1"/>
    </source>
</evidence>
<keyword evidence="3 12" id="KW-0813">Transport</keyword>
<dbReference type="Pfam" id="PF00593">
    <property type="entry name" value="TonB_dep_Rec_b-barrel"/>
    <property type="match status" value="1"/>
</dbReference>
<dbReference type="PANTHER" id="PTHR30069:SF42">
    <property type="entry name" value="FERRIC AEROBACTIN RECEPTOR"/>
    <property type="match status" value="1"/>
</dbReference>
<keyword evidence="9 12" id="KW-0472">Membrane</keyword>
<dbReference type="KEGG" id="pacr:FXN63_03315"/>
<dbReference type="GO" id="GO:0038023">
    <property type="term" value="F:signaling receptor activity"/>
    <property type="evidence" value="ECO:0007669"/>
    <property type="project" value="InterPro"/>
</dbReference>
<evidence type="ECO:0000256" key="5">
    <source>
        <dbReference type="ARBA" id="ARBA00022496"/>
    </source>
</evidence>
<comment type="similarity">
    <text evidence="2 12 13">Belongs to the TonB-dependent receptor family.</text>
</comment>
<keyword evidence="10 15" id="KW-0675">Receptor</keyword>
<evidence type="ECO:0000256" key="8">
    <source>
        <dbReference type="ARBA" id="ARBA00023077"/>
    </source>
</evidence>
<protein>
    <submittedName>
        <fullName evidence="15">TonB-dependent receptor</fullName>
    </submittedName>
</protein>
<dbReference type="PROSITE" id="PS52016">
    <property type="entry name" value="TONB_DEPENDENT_REC_3"/>
    <property type="match status" value="1"/>
</dbReference>
<name>A0A5C0B7L8_9BURK</name>
<keyword evidence="11 12" id="KW-0998">Cell outer membrane</keyword>
<keyword evidence="6 12" id="KW-0812">Transmembrane</keyword>
<keyword evidence="7" id="KW-0408">Iron</keyword>
<dbReference type="GO" id="GO:0044718">
    <property type="term" value="P:siderophore transmembrane transport"/>
    <property type="evidence" value="ECO:0007669"/>
    <property type="project" value="TreeGrafter"/>
</dbReference>
<keyword evidence="5" id="KW-0410">Iron transport</keyword>
<evidence type="ECO:0000259" key="14">
    <source>
        <dbReference type="SMART" id="SM00965"/>
    </source>
</evidence>
<evidence type="ECO:0000256" key="2">
    <source>
        <dbReference type="ARBA" id="ARBA00009810"/>
    </source>
</evidence>
<dbReference type="InterPro" id="IPR011662">
    <property type="entry name" value="Secretin/TonB_short_N"/>
</dbReference>
<accession>A0A5C0B7L8</accession>
<dbReference type="CDD" id="cd01347">
    <property type="entry name" value="ligand_gated_channel"/>
    <property type="match status" value="1"/>
</dbReference>
<dbReference type="Gene3D" id="2.40.170.20">
    <property type="entry name" value="TonB-dependent receptor, beta-barrel domain"/>
    <property type="match status" value="1"/>
</dbReference>
<dbReference type="InterPro" id="IPR039426">
    <property type="entry name" value="TonB-dep_rcpt-like"/>
</dbReference>
<dbReference type="SMART" id="SM00965">
    <property type="entry name" value="STN"/>
    <property type="match status" value="1"/>
</dbReference>
<dbReference type="PANTHER" id="PTHR30069">
    <property type="entry name" value="TONB-DEPENDENT OUTER MEMBRANE RECEPTOR"/>
    <property type="match status" value="1"/>
</dbReference>
<evidence type="ECO:0000256" key="10">
    <source>
        <dbReference type="ARBA" id="ARBA00023170"/>
    </source>
</evidence>
<dbReference type="EMBL" id="CP043046">
    <property type="protein sequence ID" value="QEI09091.1"/>
    <property type="molecule type" value="Genomic_DNA"/>
</dbReference>
<evidence type="ECO:0000256" key="7">
    <source>
        <dbReference type="ARBA" id="ARBA00023004"/>
    </source>
</evidence>
<dbReference type="Pfam" id="PF07715">
    <property type="entry name" value="Plug"/>
    <property type="match status" value="1"/>
</dbReference>
<dbReference type="InterPro" id="IPR010105">
    <property type="entry name" value="TonB_sidphr_rcpt"/>
</dbReference>
<dbReference type="InterPro" id="IPR000531">
    <property type="entry name" value="Beta-barrel_TonB"/>
</dbReference>
<evidence type="ECO:0000256" key="12">
    <source>
        <dbReference type="PROSITE-ProRule" id="PRU01360"/>
    </source>
</evidence>
<evidence type="ECO:0000313" key="16">
    <source>
        <dbReference type="Proteomes" id="UP000325161"/>
    </source>
</evidence>
<organism evidence="15 16">
    <name type="scientific">Pigmentiphaga aceris</name>
    <dbReference type="NCBI Taxonomy" id="1940612"/>
    <lineage>
        <taxon>Bacteria</taxon>
        <taxon>Pseudomonadati</taxon>
        <taxon>Pseudomonadota</taxon>
        <taxon>Betaproteobacteria</taxon>
        <taxon>Burkholderiales</taxon>
        <taxon>Alcaligenaceae</taxon>
        <taxon>Pigmentiphaga</taxon>
    </lineage>
</organism>
<dbReference type="NCBIfam" id="TIGR01783">
    <property type="entry name" value="TonB-siderophor"/>
    <property type="match status" value="1"/>
</dbReference>
<gene>
    <name evidence="15" type="ORF">FXN63_03315</name>
</gene>
<evidence type="ECO:0000256" key="11">
    <source>
        <dbReference type="ARBA" id="ARBA00023237"/>
    </source>
</evidence>
<dbReference type="SUPFAM" id="SSF56935">
    <property type="entry name" value="Porins"/>
    <property type="match status" value="1"/>
</dbReference>
<comment type="subcellular location">
    <subcellularLocation>
        <location evidence="1 12">Cell outer membrane</location>
        <topology evidence="1 12">Multi-pass membrane protein</topology>
    </subcellularLocation>
</comment>
<sequence length="818" mass="88625">MLGASFSISARAADAGLATSAATSPAASTAAVALDIPAGPLATTLTRIGQQQGRAIVADPALIAGRQAPAIRGVLSADDAVRQALGNSDLTVDVSSSGALGIRRRTAADAASVTPAAQPAVTSTLPTVTVTTQRFGGELMQPTRQVTVIEDQELDALRATSPNLATMLTKSVPGLSDSSRNLTDFGQTLRGRNVLVLVDGIPLNTNRDSSRNLINIEPGRIQRIEVMRGSNAIYGSGASGGIVSVTTRPVGGEPVVETTVSMDAALSHLSREGLGAQVQQYFSGRGDVVDYEIDASYRRIGGSFDGNGDRIAPDASQGDLFDSNTYSIGGKIGLRIDANQRLQFAASYLRARQQTDYASDPTVSATPLGSTTARAIKGLDLAEQNQVENAMLSVNYDNKDVLGSSLSVLGYVRDNSTRFAPSDSRTNTNRGNNVDQVLQNNKVFGGRVTIDTPFGADRDTRLVWGTDFIQERSNMPLDVFDPAIYDASRGLVFRTTRQQTYLPWTTTRSLGLFGQLQHKFNDMWSAEGGLRYERASASFDDFQPLSQSRRPNPVSVRGGEVTYDATMFNAGLVFKPVTGHELYTSFSQGFDLPDVGLQLRNAQAGFSINSSQLEPVKTDNYELGWRGRFGNTMGSLAVFRSTSDLGAVQSFNNGLTLTRTQERIHGVEATIDHYSDDDVWATGGTLTWMEGRETPQGATQDRIMTGYRIPPLKLTGYVQYQPSDRWSTRMQLTWFGARDYRLADGRTQFARADVKSYYTVDLVTRYKLNKSDTITVGVQNLFNRQYLPLYSQLLRSGNNNSRLPAAGAVLTASYTHRW</sequence>
<evidence type="ECO:0000256" key="1">
    <source>
        <dbReference type="ARBA" id="ARBA00004571"/>
    </source>
</evidence>
<keyword evidence="4 12" id="KW-1134">Transmembrane beta strand</keyword>
<dbReference type="AlphaFoldDB" id="A0A5C0B7L8"/>
<dbReference type="Gene3D" id="3.55.50.30">
    <property type="match status" value="1"/>
</dbReference>
<dbReference type="InterPro" id="IPR036942">
    <property type="entry name" value="Beta-barrel_TonB_sf"/>
</dbReference>
<evidence type="ECO:0000256" key="4">
    <source>
        <dbReference type="ARBA" id="ARBA00022452"/>
    </source>
</evidence>
<dbReference type="GO" id="GO:0009279">
    <property type="term" value="C:cell outer membrane"/>
    <property type="evidence" value="ECO:0007669"/>
    <property type="project" value="UniProtKB-SubCell"/>
</dbReference>
<feature type="domain" description="Secretin/TonB short N-terminal" evidence="14">
    <location>
        <begin position="54"/>
        <end position="105"/>
    </location>
</feature>
<evidence type="ECO:0000256" key="9">
    <source>
        <dbReference type="ARBA" id="ARBA00023136"/>
    </source>
</evidence>
<keyword evidence="5" id="KW-0406">Ion transport</keyword>
<dbReference type="Gene3D" id="2.170.130.10">
    <property type="entry name" value="TonB-dependent receptor, plug domain"/>
    <property type="match status" value="1"/>
</dbReference>
<keyword evidence="8 13" id="KW-0798">TonB box</keyword>
<proteinExistence type="inferred from homology"/>
<evidence type="ECO:0000256" key="13">
    <source>
        <dbReference type="RuleBase" id="RU003357"/>
    </source>
</evidence>